<dbReference type="InterPro" id="IPR001433">
    <property type="entry name" value="OxRdtase_FAD/NAD-bd"/>
</dbReference>
<evidence type="ECO:0000256" key="1">
    <source>
        <dbReference type="PIRSR" id="PIRSR006816-2"/>
    </source>
</evidence>
<dbReference type="GO" id="GO:0050660">
    <property type="term" value="F:flavin adenine dinucleotide binding"/>
    <property type="evidence" value="ECO:0007669"/>
    <property type="project" value="InterPro"/>
</dbReference>
<dbReference type="PANTHER" id="PTHR43513:SF1">
    <property type="entry name" value="ANAEROBIC SULFITE REDUCTASE SUBUNIT B"/>
    <property type="match status" value="1"/>
</dbReference>
<dbReference type="Pfam" id="PF00175">
    <property type="entry name" value="NAD_binding_1"/>
    <property type="match status" value="1"/>
</dbReference>
<dbReference type="InterPro" id="IPR050353">
    <property type="entry name" value="PyrK_electron_transfer"/>
</dbReference>
<keyword evidence="1" id="KW-0479">Metal-binding</keyword>
<comment type="caution">
    <text evidence="3">The sequence shown here is derived from an EMBL/GenBank/DDBJ whole genome shotgun (WGS) entry which is preliminary data.</text>
</comment>
<dbReference type="InterPro" id="IPR014260">
    <property type="entry name" value="Sulphite_reductase_B"/>
</dbReference>
<dbReference type="InterPro" id="IPR017938">
    <property type="entry name" value="Riboflavin_synthase-like_b-brl"/>
</dbReference>
<feature type="binding site" evidence="1">
    <location>
        <position position="231"/>
    </location>
    <ligand>
        <name>[2Fe-2S] cluster</name>
        <dbReference type="ChEBI" id="CHEBI:190135"/>
    </ligand>
</feature>
<dbReference type="PANTHER" id="PTHR43513">
    <property type="entry name" value="DIHYDROOROTATE DEHYDROGENASE B (NAD(+)), ELECTRON TRANSFER SUBUNIT"/>
    <property type="match status" value="1"/>
</dbReference>
<dbReference type="InterPro" id="IPR039261">
    <property type="entry name" value="FNR_nucleotide-bd"/>
</dbReference>
<feature type="binding site" evidence="1">
    <location>
        <position position="236"/>
    </location>
    <ligand>
        <name>[2Fe-2S] cluster</name>
        <dbReference type="ChEBI" id="CHEBI:190135"/>
    </ligand>
</feature>
<dbReference type="PIRSF" id="PIRSF006816">
    <property type="entry name" value="Cyc3_hyd_g"/>
    <property type="match status" value="1"/>
</dbReference>
<evidence type="ECO:0000259" key="2">
    <source>
        <dbReference type="PROSITE" id="PS51384"/>
    </source>
</evidence>
<comment type="cofactor">
    <cofactor evidence="1">
        <name>[2Fe-2S] cluster</name>
        <dbReference type="ChEBI" id="CHEBI:190135"/>
    </cofactor>
    <text evidence="1">Binds 1 [2Fe-2S] cluster per subunit.</text>
</comment>
<dbReference type="Pfam" id="PF10418">
    <property type="entry name" value="DHODB_Fe-S_bind"/>
    <property type="match status" value="1"/>
</dbReference>
<feature type="binding site" evidence="1">
    <location>
        <position position="247"/>
    </location>
    <ligand>
        <name>[2Fe-2S] cluster</name>
        <dbReference type="ChEBI" id="CHEBI:190135"/>
    </ligand>
</feature>
<accession>A0A1J5NBB7</accession>
<evidence type="ECO:0000313" key="4">
    <source>
        <dbReference type="Proteomes" id="UP000182811"/>
    </source>
</evidence>
<dbReference type="InterPro" id="IPR019480">
    <property type="entry name" value="Dihydroorotate_DH_Fe-S-bd"/>
</dbReference>
<evidence type="ECO:0000313" key="3">
    <source>
        <dbReference type="EMBL" id="OIQ53151.1"/>
    </source>
</evidence>
<dbReference type="CDD" id="cd06221">
    <property type="entry name" value="sulfite_reductase_like"/>
    <property type="match status" value="1"/>
</dbReference>
<dbReference type="Gene3D" id="3.40.50.80">
    <property type="entry name" value="Nucleotide-binding domain of ferredoxin-NADP reductase (FNR) module"/>
    <property type="match status" value="1"/>
</dbReference>
<keyword evidence="1" id="KW-0408">Iron</keyword>
<keyword evidence="1" id="KW-0411">Iron-sulfur</keyword>
<dbReference type="InterPro" id="IPR017927">
    <property type="entry name" value="FAD-bd_FR_type"/>
</dbReference>
<protein>
    <submittedName>
        <fullName evidence="3">Anaerobic sulfite reductase subunit B</fullName>
    </submittedName>
</protein>
<dbReference type="Proteomes" id="UP000182811">
    <property type="component" value="Unassembled WGS sequence"/>
</dbReference>
<sequence length="263" mass="30101">MSTNILLPRPHRILAINQETEHEYTFRVESGAAAKHGQFYQLSLPKIGEAPISVSAMGDGWLEFTIRKVGKLTSEVFRLRPGDRLFMRGPYGKPFPIDDFKHGDLVVIAGGTGVAPVRSTLRYFYEHPEEIKEVYFLAGFRDEGSILFRADLERFKARFHTIYTLDRDRVDGFETGLVTRHLGRIPFSTLTRYHVIIVGPPVMMHHTALKCLEYGVPEEKIWVSFERRMSCAVGKCGHCKINETYVCLEGPVFNYTKAKELWD</sequence>
<dbReference type="AlphaFoldDB" id="A0A1J5NBB7"/>
<dbReference type="SUPFAM" id="SSF63380">
    <property type="entry name" value="Riboflavin synthase domain-like"/>
    <property type="match status" value="1"/>
</dbReference>
<dbReference type="GO" id="GO:0046872">
    <property type="term" value="F:metal ion binding"/>
    <property type="evidence" value="ECO:0007669"/>
    <property type="project" value="UniProtKB-KW"/>
</dbReference>
<dbReference type="EMBL" id="MDDC01000035">
    <property type="protein sequence ID" value="OIQ53151.1"/>
    <property type="molecule type" value="Genomic_DNA"/>
</dbReference>
<dbReference type="GO" id="GO:0016491">
    <property type="term" value="F:oxidoreductase activity"/>
    <property type="evidence" value="ECO:0007669"/>
    <property type="project" value="InterPro"/>
</dbReference>
<feature type="domain" description="FAD-binding FR-type" evidence="2">
    <location>
        <begin position="6"/>
        <end position="97"/>
    </location>
</feature>
<dbReference type="NCBIfam" id="TIGR02911">
    <property type="entry name" value="sulfite_red_B"/>
    <property type="match status" value="1"/>
</dbReference>
<name>A0A1J5NBB7_NEOTH</name>
<organism evidence="3 4">
    <name type="scientific">Neomoorella thermoacetica</name>
    <name type="common">Clostridium thermoaceticum</name>
    <dbReference type="NCBI Taxonomy" id="1525"/>
    <lineage>
        <taxon>Bacteria</taxon>
        <taxon>Bacillati</taxon>
        <taxon>Bacillota</taxon>
        <taxon>Clostridia</taxon>
        <taxon>Neomoorellales</taxon>
        <taxon>Neomoorellaceae</taxon>
        <taxon>Neomoorella</taxon>
    </lineage>
</organism>
<proteinExistence type="predicted"/>
<dbReference type="SUPFAM" id="SSF52343">
    <property type="entry name" value="Ferredoxin reductase-like, C-terminal NADP-linked domain"/>
    <property type="match status" value="1"/>
</dbReference>
<dbReference type="GO" id="GO:0006221">
    <property type="term" value="P:pyrimidine nucleotide biosynthetic process"/>
    <property type="evidence" value="ECO:0007669"/>
    <property type="project" value="InterPro"/>
</dbReference>
<dbReference type="PROSITE" id="PS51384">
    <property type="entry name" value="FAD_FR"/>
    <property type="match status" value="1"/>
</dbReference>
<dbReference type="Gene3D" id="2.40.30.10">
    <property type="entry name" value="Translation factors"/>
    <property type="match status" value="1"/>
</dbReference>
<dbReference type="InterPro" id="IPR012165">
    <property type="entry name" value="Cyt_c3_hydrogenase_gsu"/>
</dbReference>
<dbReference type="OrthoDB" id="9796486at2"/>
<keyword evidence="1" id="KW-0001">2Fe-2S</keyword>
<dbReference type="GO" id="GO:0051537">
    <property type="term" value="F:2 iron, 2 sulfur cluster binding"/>
    <property type="evidence" value="ECO:0007669"/>
    <property type="project" value="UniProtKB-KW"/>
</dbReference>
<reference evidence="3 4" key="1">
    <citation type="submission" date="2016-08" db="EMBL/GenBank/DDBJ databases">
        <title>Genome-based comparison of Moorella thermoacetic strains.</title>
        <authorList>
            <person name="Poehlein A."/>
            <person name="Bengelsdorf F.R."/>
            <person name="Esser C."/>
            <person name="Duerre P."/>
            <person name="Daniel R."/>
        </authorList>
    </citation>
    <scope>NUCLEOTIDE SEQUENCE [LARGE SCALE GENOMIC DNA]</scope>
    <source>
        <strain evidence="3 4">DSM 21394</strain>
    </source>
</reference>
<feature type="binding site" evidence="1">
    <location>
        <position position="239"/>
    </location>
    <ligand>
        <name>[2Fe-2S] cluster</name>
        <dbReference type="ChEBI" id="CHEBI:190135"/>
    </ligand>
</feature>
<gene>
    <name evidence="3" type="primary">asrB_4</name>
    <name evidence="3" type="ORF">MOTE_25110</name>
</gene>